<gene>
    <name evidence="1" type="ORF">ZIOFF_006974</name>
</gene>
<reference evidence="1 2" key="1">
    <citation type="submission" date="2020-08" db="EMBL/GenBank/DDBJ databases">
        <title>Plant Genome Project.</title>
        <authorList>
            <person name="Zhang R.-G."/>
        </authorList>
    </citation>
    <scope>NUCLEOTIDE SEQUENCE [LARGE SCALE GENOMIC DNA]</scope>
    <source>
        <tissue evidence="1">Rhizome</tissue>
    </source>
</reference>
<evidence type="ECO:0000313" key="1">
    <source>
        <dbReference type="EMBL" id="KAG6533109.1"/>
    </source>
</evidence>
<organism evidence="1 2">
    <name type="scientific">Zingiber officinale</name>
    <name type="common">Ginger</name>
    <name type="synonym">Amomum zingiber</name>
    <dbReference type="NCBI Taxonomy" id="94328"/>
    <lineage>
        <taxon>Eukaryota</taxon>
        <taxon>Viridiplantae</taxon>
        <taxon>Streptophyta</taxon>
        <taxon>Embryophyta</taxon>
        <taxon>Tracheophyta</taxon>
        <taxon>Spermatophyta</taxon>
        <taxon>Magnoliopsida</taxon>
        <taxon>Liliopsida</taxon>
        <taxon>Zingiberales</taxon>
        <taxon>Zingiberaceae</taxon>
        <taxon>Zingiber</taxon>
    </lineage>
</organism>
<sequence>MVSVQAIIANMLLLSRYLHPRHKLLRLSLVPPDDRNPRHRSYCFLPHQKEEALRSVEECEADLSTSVDGVSVNCQVDLACILLIDVGFI</sequence>
<keyword evidence="2" id="KW-1185">Reference proteome</keyword>
<dbReference type="Proteomes" id="UP000734854">
    <property type="component" value="Unassembled WGS sequence"/>
</dbReference>
<dbReference type="EMBL" id="JACMSC010000002">
    <property type="protein sequence ID" value="KAG6533109.1"/>
    <property type="molecule type" value="Genomic_DNA"/>
</dbReference>
<protein>
    <submittedName>
        <fullName evidence="1">Uncharacterized protein</fullName>
    </submittedName>
</protein>
<evidence type="ECO:0000313" key="2">
    <source>
        <dbReference type="Proteomes" id="UP000734854"/>
    </source>
</evidence>
<dbReference type="AlphaFoldDB" id="A0A8J5HZI6"/>
<accession>A0A8J5HZI6</accession>
<comment type="caution">
    <text evidence="1">The sequence shown here is derived from an EMBL/GenBank/DDBJ whole genome shotgun (WGS) entry which is preliminary data.</text>
</comment>
<proteinExistence type="predicted"/>
<name>A0A8J5HZI6_ZINOF</name>